<organism evidence="2 3">
    <name type="scientific">Kocuria varians</name>
    <name type="common">Micrococcus varians</name>
    <dbReference type="NCBI Taxonomy" id="1272"/>
    <lineage>
        <taxon>Bacteria</taxon>
        <taxon>Bacillati</taxon>
        <taxon>Actinomycetota</taxon>
        <taxon>Actinomycetes</taxon>
        <taxon>Micrococcales</taxon>
        <taxon>Micrococcaceae</taxon>
        <taxon>Kocuria</taxon>
    </lineage>
</organism>
<sequence length="74" mass="8247">MEDVAVFVRYNNANKALMNLGYPERFPAEKTRVNPEILAALSPGSDENHDFFSSPGSSYVMGKGENTTDADWEF</sequence>
<name>A0A7D7Q258_KOCVA</name>
<dbReference type="InterPro" id="IPR012348">
    <property type="entry name" value="RNR-like"/>
</dbReference>
<gene>
    <name evidence="2" type="primary">nrdF</name>
    <name evidence="2" type="ORF">CIB50_0000639</name>
</gene>
<dbReference type="KEGG" id="kvr:CIB50_0000639"/>
<accession>A0A7D7Q258</accession>
<evidence type="ECO:0000313" key="2">
    <source>
        <dbReference type="EMBL" id="QMS55941.1"/>
    </source>
</evidence>
<protein>
    <submittedName>
        <fullName evidence="2">Ribonucleoside-diphosphate reductase 2 subunit beta</fullName>
        <ecNumber evidence="2">1.17.4.1</ecNumber>
    </submittedName>
</protein>
<evidence type="ECO:0000256" key="1">
    <source>
        <dbReference type="SAM" id="MobiDB-lite"/>
    </source>
</evidence>
<dbReference type="EMBL" id="CP059343">
    <property type="protein sequence ID" value="QMS55941.1"/>
    <property type="molecule type" value="Genomic_DNA"/>
</dbReference>
<dbReference type="Gene3D" id="1.10.620.20">
    <property type="entry name" value="Ribonucleotide Reductase, subunit A"/>
    <property type="match status" value="1"/>
</dbReference>
<dbReference type="Proteomes" id="UP000216825">
    <property type="component" value="Chromosome"/>
</dbReference>
<keyword evidence="2" id="KW-0560">Oxidoreductase</keyword>
<dbReference type="InterPro" id="IPR009078">
    <property type="entry name" value="Ferritin-like_SF"/>
</dbReference>
<dbReference type="SUPFAM" id="SSF47240">
    <property type="entry name" value="Ferritin-like"/>
    <property type="match status" value="1"/>
</dbReference>
<evidence type="ECO:0000313" key="3">
    <source>
        <dbReference type="Proteomes" id="UP000216825"/>
    </source>
</evidence>
<keyword evidence="3" id="KW-1185">Reference proteome</keyword>
<dbReference type="EC" id="1.17.4.1" evidence="2"/>
<reference evidence="3" key="1">
    <citation type="submission" date="2017-08" db="EMBL/GenBank/DDBJ databases">
        <title>Draft Genome Sequence of Kocuria varians 80.</title>
        <authorList>
            <person name="Minaev M."/>
            <person name="Kurbakov K.A."/>
            <person name="Solodovnikova G.I."/>
            <person name="Kuznetsova O.A."/>
            <person name="Lisitsyn A.B."/>
        </authorList>
    </citation>
    <scope>NUCLEOTIDE SEQUENCE [LARGE SCALE GENOMIC DNA]</scope>
    <source>
        <strain evidence="3">80</strain>
    </source>
</reference>
<feature type="region of interest" description="Disordered" evidence="1">
    <location>
        <begin position="44"/>
        <end position="74"/>
    </location>
</feature>
<proteinExistence type="predicted"/>
<dbReference type="AlphaFoldDB" id="A0A7D7Q258"/>
<dbReference type="GO" id="GO:0004748">
    <property type="term" value="F:ribonucleoside-diphosphate reductase activity, thioredoxin disulfide as acceptor"/>
    <property type="evidence" value="ECO:0007669"/>
    <property type="project" value="UniProtKB-EC"/>
</dbReference>
<reference evidence="2 3" key="2">
    <citation type="submission" date="2020-07" db="EMBL/GenBank/DDBJ databases">
        <title>Genome of starter culture bacteria Kocuria salsicia reveals its technological properties and safety for usage in meat industry.</title>
        <authorList>
            <person name="Michael M."/>
            <person name="Konstantin K."/>
            <person name="Evgenii K."/>
            <person name="Galina S."/>
            <person name="Oksana K."/>
            <person name="Andrei L."/>
        </authorList>
    </citation>
    <scope>NUCLEOTIDE SEQUENCE [LARGE SCALE GENOMIC DNA]</scope>
    <source>
        <strain evidence="2 3">80</strain>
    </source>
</reference>